<feature type="domain" description="HTH tetR-type" evidence="3">
    <location>
        <begin position="16"/>
        <end position="57"/>
    </location>
</feature>
<dbReference type="GO" id="GO:0003677">
    <property type="term" value="F:DNA binding"/>
    <property type="evidence" value="ECO:0007669"/>
    <property type="project" value="UniProtKB-KW"/>
</dbReference>
<dbReference type="EMBL" id="RFFG01000017">
    <property type="protein sequence ID" value="RMI44660.1"/>
    <property type="molecule type" value="Genomic_DNA"/>
</dbReference>
<dbReference type="OrthoDB" id="3867339at2"/>
<dbReference type="InterPro" id="IPR009057">
    <property type="entry name" value="Homeodomain-like_sf"/>
</dbReference>
<dbReference type="Pfam" id="PF00440">
    <property type="entry name" value="TetR_N"/>
    <property type="match status" value="1"/>
</dbReference>
<proteinExistence type="predicted"/>
<dbReference type="SUPFAM" id="SSF46689">
    <property type="entry name" value="Homeodomain-like"/>
    <property type="match status" value="1"/>
</dbReference>
<keyword evidence="5" id="KW-1185">Reference proteome</keyword>
<dbReference type="Gene3D" id="1.10.357.10">
    <property type="entry name" value="Tetracycline Repressor, domain 2"/>
    <property type="match status" value="1"/>
</dbReference>
<evidence type="ECO:0000313" key="5">
    <source>
        <dbReference type="Proteomes" id="UP000282674"/>
    </source>
</evidence>
<evidence type="ECO:0000313" key="4">
    <source>
        <dbReference type="EMBL" id="RMI44660.1"/>
    </source>
</evidence>
<feature type="compositionally biased region" description="Pro residues" evidence="2">
    <location>
        <begin position="155"/>
        <end position="165"/>
    </location>
</feature>
<gene>
    <name evidence="4" type="ORF">EBO15_11920</name>
</gene>
<protein>
    <submittedName>
        <fullName evidence="4">TetR family transcriptional regulator</fullName>
    </submittedName>
</protein>
<comment type="caution">
    <text evidence="4">The sequence shown here is derived from an EMBL/GenBank/DDBJ whole genome shotgun (WGS) entry which is preliminary data.</text>
</comment>
<feature type="compositionally biased region" description="Low complexity" evidence="2">
    <location>
        <begin position="144"/>
        <end position="154"/>
    </location>
</feature>
<sequence>MTTPDHEHDLLLGAFARTVAERGYPRTRPRDVADAAGLSEAAFHARFTDLDDCFVALYRHCTGLLRSRADAAFRAAGSDWRAGLSAALGTVLAMIAASPEHARACLLDVSSAGPRVRLERLRFLGGLRGLLRGPSPGPVPDSSPGPGRDRGPASGPDPAPEPDPGALPDVVRDAIIGGLYGTVYARVAAGRTRELPDLAPALAAFTLGYFAASDAAVSR</sequence>
<organism evidence="4 5">
    <name type="scientific">Actinomadura harenae</name>
    <dbReference type="NCBI Taxonomy" id="2483351"/>
    <lineage>
        <taxon>Bacteria</taxon>
        <taxon>Bacillati</taxon>
        <taxon>Actinomycetota</taxon>
        <taxon>Actinomycetes</taxon>
        <taxon>Streptosporangiales</taxon>
        <taxon>Thermomonosporaceae</taxon>
        <taxon>Actinomadura</taxon>
    </lineage>
</organism>
<dbReference type="InterPro" id="IPR001647">
    <property type="entry name" value="HTH_TetR"/>
</dbReference>
<feature type="region of interest" description="Disordered" evidence="2">
    <location>
        <begin position="132"/>
        <end position="168"/>
    </location>
</feature>
<dbReference type="AlphaFoldDB" id="A0A3M2M6Q9"/>
<name>A0A3M2M6Q9_9ACTN</name>
<dbReference type="RefSeq" id="WP_122194412.1">
    <property type="nucleotide sequence ID" value="NZ_JBHSKC010000009.1"/>
</dbReference>
<reference evidence="4 5" key="1">
    <citation type="submission" date="2018-10" db="EMBL/GenBank/DDBJ databases">
        <title>Isolation from soil.</title>
        <authorList>
            <person name="Hu J."/>
        </authorList>
    </citation>
    <scope>NUCLEOTIDE SEQUENCE [LARGE SCALE GENOMIC DNA]</scope>
    <source>
        <strain evidence="4 5">NEAU-Ht49</strain>
    </source>
</reference>
<evidence type="ECO:0000256" key="1">
    <source>
        <dbReference type="ARBA" id="ARBA00023125"/>
    </source>
</evidence>
<evidence type="ECO:0000259" key="3">
    <source>
        <dbReference type="Pfam" id="PF00440"/>
    </source>
</evidence>
<keyword evidence="1" id="KW-0238">DNA-binding</keyword>
<evidence type="ECO:0000256" key="2">
    <source>
        <dbReference type="SAM" id="MobiDB-lite"/>
    </source>
</evidence>
<dbReference type="Proteomes" id="UP000282674">
    <property type="component" value="Unassembled WGS sequence"/>
</dbReference>
<accession>A0A3M2M6Q9</accession>